<feature type="compositionally biased region" description="Polar residues" evidence="1">
    <location>
        <begin position="94"/>
        <end position="111"/>
    </location>
</feature>
<keyword evidence="2" id="KW-0732">Signal</keyword>
<accession>A0A1A8AUD7</accession>
<dbReference type="GO" id="GO:0006511">
    <property type="term" value="P:ubiquitin-dependent protein catabolic process"/>
    <property type="evidence" value="ECO:0007669"/>
    <property type="project" value="TreeGrafter"/>
</dbReference>
<dbReference type="Pfam" id="PF00595">
    <property type="entry name" value="PDZ"/>
    <property type="match status" value="4"/>
</dbReference>
<dbReference type="EMBL" id="HAEJ01013209">
    <property type="protein sequence ID" value="SBS53666.1"/>
    <property type="molecule type" value="Transcribed_RNA"/>
</dbReference>
<dbReference type="CTD" id="84708"/>
<dbReference type="OMA" id="NHNMAPA"/>
<organism evidence="5">
    <name type="scientific">Nothobranchius furzeri</name>
    <name type="common">Turquoise killifish</name>
    <dbReference type="NCBI Taxonomy" id="105023"/>
    <lineage>
        <taxon>Eukaryota</taxon>
        <taxon>Metazoa</taxon>
        <taxon>Chordata</taxon>
        <taxon>Craniata</taxon>
        <taxon>Vertebrata</taxon>
        <taxon>Euteleostomi</taxon>
        <taxon>Actinopterygii</taxon>
        <taxon>Neopterygii</taxon>
        <taxon>Teleostei</taxon>
        <taxon>Neoteleostei</taxon>
        <taxon>Acanthomorphata</taxon>
        <taxon>Ovalentaria</taxon>
        <taxon>Atherinomorphae</taxon>
        <taxon>Cyprinodontiformes</taxon>
        <taxon>Nothobranchiidae</taxon>
        <taxon>Nothobranchius</taxon>
    </lineage>
</organism>
<sequence>MKALLLLVLPWLSPANYTDNLGNLHILYSELCKGASHYGLSADRKRRSQEGECTDSTSELTVATLPNDGPTSAAVALLSDEPGLVNPAFDPSMEDNSQSGSMTSLAAGSSSKKLRNFDRSSVRSRSFRRLNRAFSVLRRTKSGTADSNETSEERDNARNSSVPPEVLALPQLHHLIPDGEVTSIKITRQDPSDPLAISIVGGNETPLVRILIQDIYREGVIARDGRLLPGDMVLKVNGIDISNVPHSYAVTTLRQPCQLLRLTVLREQRHRYRSHSHGHPHGHGHDVAGGLPHPVRDDSVHVVLNKNTPDEQLGIKLVRRAEEHGVYIFHLLEGGLAARDGQLCTGDRVLAINGHDLRYGAPEHAALLIQASEQRVHFIVSRQICLPASDILQEAPWGMEGPPPYSPVDIEQTLLDSCQKPACYEKTVTLTKEPYDSLGMTVAGGMSSRGWDLPIYVTNVDSDGVVGREGSIRKGDILLNVNGLDLTGVTRGEAVANLKNTSSPVVLKVLEMRPPGDSLHECLLPPCLTSSPTDSTKSPLPNDDYSPQWVSWLQLPRHLYYCKDIVLRRSTSGSLGFSIVGGQEEVNCNQSFFIRSIVEGTPAYNDGRIRCGDILLEVNGKSTWGMTHTALVRLLKELRGRITLTIVSWPGSLL</sequence>
<dbReference type="FunFam" id="2.30.42.10:FF:000081">
    <property type="entry name" value="Ligand of Numb protein X 2"/>
    <property type="match status" value="1"/>
</dbReference>
<dbReference type="PANTHER" id="PTHR19964:SF14">
    <property type="entry name" value="E3 UBIQUITIN-PROTEIN LIGASE LNX"/>
    <property type="match status" value="1"/>
</dbReference>
<evidence type="ECO:0000313" key="5">
    <source>
        <dbReference type="EMBL" id="SBP58654.1"/>
    </source>
</evidence>
<dbReference type="GO" id="GO:0004842">
    <property type="term" value="F:ubiquitin-protein transferase activity"/>
    <property type="evidence" value="ECO:0007669"/>
    <property type="project" value="TreeGrafter"/>
</dbReference>
<protein>
    <submittedName>
        <fullName evidence="5">Ligand of numb-protein X 1</fullName>
    </submittedName>
    <submittedName>
        <fullName evidence="4">Transcript variant X2</fullName>
    </submittedName>
</protein>
<dbReference type="CDD" id="cd06677">
    <property type="entry name" value="PDZ1_LNX1_2-like"/>
    <property type="match status" value="1"/>
</dbReference>
<dbReference type="GO" id="GO:0005737">
    <property type="term" value="C:cytoplasm"/>
    <property type="evidence" value="ECO:0007669"/>
    <property type="project" value="TreeGrafter"/>
</dbReference>
<feature type="domain" description="PDZ" evidence="3">
    <location>
        <begin position="427"/>
        <end position="513"/>
    </location>
</feature>
<feature type="region of interest" description="Disordered" evidence="1">
    <location>
        <begin position="138"/>
        <end position="163"/>
    </location>
</feature>
<dbReference type="SUPFAM" id="SSF50156">
    <property type="entry name" value="PDZ domain-like"/>
    <property type="match status" value="4"/>
</dbReference>
<dbReference type="GeneID" id="107393383"/>
<dbReference type="InterPro" id="IPR036034">
    <property type="entry name" value="PDZ_sf"/>
</dbReference>
<dbReference type="EMBL" id="HADY01020169">
    <property type="protein sequence ID" value="SBP58654.1"/>
    <property type="molecule type" value="Transcribed_RNA"/>
</dbReference>
<dbReference type="PROSITE" id="PS50106">
    <property type="entry name" value="PDZ"/>
    <property type="match status" value="4"/>
</dbReference>
<feature type="region of interest" description="Disordered" evidence="1">
    <location>
        <begin position="85"/>
        <end position="118"/>
    </location>
</feature>
<feature type="domain" description="PDZ" evidence="3">
    <location>
        <begin position="183"/>
        <end position="268"/>
    </location>
</feature>
<feature type="chain" id="PRO_5015055527" evidence="2">
    <location>
        <begin position="19"/>
        <end position="654"/>
    </location>
</feature>
<dbReference type="PANTHER" id="PTHR19964">
    <property type="entry name" value="MULTIPLE PDZ DOMAIN PROTEIN"/>
    <property type="match status" value="1"/>
</dbReference>
<reference evidence="4" key="3">
    <citation type="submission" date="2020-03" db="EMBL/GenBank/DDBJ databases">
        <title>Intra-Species Differences in Population Size shape Life History and Genome Evolution.</title>
        <authorList>
            <person name="Willemsen D."/>
            <person name="Cui R."/>
            <person name="Valenzano D.R."/>
        </authorList>
    </citation>
    <scope>NUCLEOTIDE SEQUENCE</scope>
    <source>
        <strain evidence="4">GRZ</strain>
        <tissue evidence="4">Whole</tissue>
    </source>
</reference>
<reference evidence="5" key="2">
    <citation type="submission" date="2016-06" db="EMBL/GenBank/DDBJ databases">
        <title>The genome of a short-lived fish provides insights into sex chromosome evolution and the genetic control of aging.</title>
        <authorList>
            <person name="Reichwald K."/>
            <person name="Felder M."/>
            <person name="Petzold A."/>
            <person name="Koch P."/>
            <person name="Groth M."/>
            <person name="Platzer M."/>
        </authorList>
    </citation>
    <scope>NUCLEOTIDE SEQUENCE</scope>
    <source>
        <tissue evidence="5">Brain</tissue>
    </source>
</reference>
<dbReference type="Proteomes" id="UP000822369">
    <property type="component" value="Chromosome 17"/>
</dbReference>
<dbReference type="SMART" id="SM00228">
    <property type="entry name" value="PDZ"/>
    <property type="match status" value="4"/>
</dbReference>
<dbReference type="RefSeq" id="XP_015827171.3">
    <property type="nucleotide sequence ID" value="XM_015971685.3"/>
</dbReference>
<dbReference type="AlphaFoldDB" id="A0A1A8AUD7"/>
<dbReference type="CDD" id="cd06679">
    <property type="entry name" value="PDZ3_LNX1_2-like"/>
    <property type="match status" value="1"/>
</dbReference>
<dbReference type="CDD" id="cd06678">
    <property type="entry name" value="PDZ2_LNX1_2-like"/>
    <property type="match status" value="1"/>
</dbReference>
<feature type="domain" description="PDZ" evidence="3">
    <location>
        <begin position="301"/>
        <end position="384"/>
    </location>
</feature>
<dbReference type="InterPro" id="IPR051342">
    <property type="entry name" value="PDZ_scaffold"/>
</dbReference>
<dbReference type="Gene3D" id="2.30.42.10">
    <property type="match status" value="4"/>
</dbReference>
<dbReference type="OrthoDB" id="438726at2759"/>
<dbReference type="InterPro" id="IPR001478">
    <property type="entry name" value="PDZ"/>
</dbReference>
<proteinExistence type="predicted"/>
<feature type="signal peptide" evidence="2">
    <location>
        <begin position="1"/>
        <end position="18"/>
    </location>
</feature>
<evidence type="ECO:0000313" key="4">
    <source>
        <dbReference type="EMBL" id="KAF7203265.1"/>
    </source>
</evidence>
<dbReference type="EMBL" id="JAAVVJ010000017">
    <property type="protein sequence ID" value="KAF7203265.1"/>
    <property type="molecule type" value="Genomic_DNA"/>
</dbReference>
<name>A0A1A8AUD7_NOTFU</name>
<feature type="domain" description="PDZ" evidence="3">
    <location>
        <begin position="564"/>
        <end position="650"/>
    </location>
</feature>
<dbReference type="FunFam" id="2.30.42.10:FF:000164">
    <property type="entry name" value="Ligand of numb-protein X 2"/>
    <property type="match status" value="1"/>
</dbReference>
<evidence type="ECO:0000259" key="3">
    <source>
        <dbReference type="PROSITE" id="PS50106"/>
    </source>
</evidence>
<reference evidence="5" key="1">
    <citation type="submission" date="2016-05" db="EMBL/GenBank/DDBJ databases">
        <authorList>
            <person name="Lavstsen T."/>
            <person name="Jespersen J.S."/>
        </authorList>
    </citation>
    <scope>NUCLEOTIDE SEQUENCE</scope>
    <source>
        <tissue evidence="5">Brain</tissue>
    </source>
</reference>
<evidence type="ECO:0000256" key="1">
    <source>
        <dbReference type="SAM" id="MobiDB-lite"/>
    </source>
</evidence>
<gene>
    <name evidence="5" type="primary">LNX1</name>
    <name evidence="4" type="synonym">lnx1</name>
    <name evidence="4" type="ORF">G4P62_016312</name>
</gene>
<dbReference type="CDD" id="cd06680">
    <property type="entry name" value="PDZ4_LNX1_2-like"/>
    <property type="match status" value="1"/>
</dbReference>
<evidence type="ECO:0000256" key="2">
    <source>
        <dbReference type="SAM" id="SignalP"/>
    </source>
</evidence>